<keyword evidence="3" id="KW-1185">Reference proteome</keyword>
<proteinExistence type="predicted"/>
<evidence type="ECO:0000313" key="3">
    <source>
        <dbReference type="Proteomes" id="UP000198929"/>
    </source>
</evidence>
<protein>
    <submittedName>
        <fullName evidence="2">Uncharacterized protein</fullName>
    </submittedName>
</protein>
<feature type="transmembrane region" description="Helical" evidence="1">
    <location>
        <begin position="36"/>
        <end position="54"/>
    </location>
</feature>
<accession>A0A1H9VYU6</accession>
<dbReference type="Proteomes" id="UP000198929">
    <property type="component" value="Unassembled WGS sequence"/>
</dbReference>
<dbReference type="AlphaFoldDB" id="A0A1H9VYU6"/>
<keyword evidence="1" id="KW-0812">Transmembrane</keyword>
<keyword evidence="1" id="KW-1133">Transmembrane helix</keyword>
<sequence length="135" mass="14220">MVVCLERNMKVPAYFLLLTFTAAVFIWKTVADGEFFAVATAGLLIVVGVFRGFLLRESLSGAYNEGSELARSVQSIRNLVSYFEVALGATLVTFLLGFLVNGSMAGGGQAIGHGAALLILPAGVVAAFAAFRLRA</sequence>
<evidence type="ECO:0000256" key="1">
    <source>
        <dbReference type="SAM" id="Phobius"/>
    </source>
</evidence>
<gene>
    <name evidence="2" type="ORF">SAMN05661109_02447</name>
</gene>
<dbReference type="EMBL" id="FOGQ01000015">
    <property type="protein sequence ID" value="SES26689.1"/>
    <property type="molecule type" value="Genomic_DNA"/>
</dbReference>
<keyword evidence="1" id="KW-0472">Membrane</keyword>
<evidence type="ECO:0000313" key="2">
    <source>
        <dbReference type="EMBL" id="SES26689.1"/>
    </source>
</evidence>
<feature type="transmembrane region" description="Helical" evidence="1">
    <location>
        <begin position="12"/>
        <end position="30"/>
    </location>
</feature>
<feature type="transmembrane region" description="Helical" evidence="1">
    <location>
        <begin position="79"/>
        <end position="99"/>
    </location>
</feature>
<name>A0A1H9VYU6_9CORY</name>
<reference evidence="3" key="1">
    <citation type="submission" date="2016-10" db="EMBL/GenBank/DDBJ databases">
        <authorList>
            <person name="Varghese N."/>
            <person name="Submissions S."/>
        </authorList>
    </citation>
    <scope>NUCLEOTIDE SEQUENCE [LARGE SCALE GENOMIC DNA]</scope>
    <source>
        <strain evidence="3">DSM 20524</strain>
    </source>
</reference>
<feature type="transmembrane region" description="Helical" evidence="1">
    <location>
        <begin position="111"/>
        <end position="131"/>
    </location>
</feature>
<organism evidence="2 3">
    <name type="scientific">Corynebacterium cystitidis DSM 20524</name>
    <dbReference type="NCBI Taxonomy" id="1121357"/>
    <lineage>
        <taxon>Bacteria</taxon>
        <taxon>Bacillati</taxon>
        <taxon>Actinomycetota</taxon>
        <taxon>Actinomycetes</taxon>
        <taxon>Mycobacteriales</taxon>
        <taxon>Corynebacteriaceae</taxon>
        <taxon>Corynebacterium</taxon>
    </lineage>
</organism>